<comment type="caution">
    <text evidence="1">The sequence shown here is derived from an EMBL/GenBank/DDBJ whole genome shotgun (WGS) entry which is preliminary data.</text>
</comment>
<organism evidence="1 2">
    <name type="scientific">Dactylosporangium darangshiense</name>
    <dbReference type="NCBI Taxonomy" id="579108"/>
    <lineage>
        <taxon>Bacteria</taxon>
        <taxon>Bacillati</taxon>
        <taxon>Actinomycetota</taxon>
        <taxon>Actinomycetes</taxon>
        <taxon>Micromonosporales</taxon>
        <taxon>Micromonosporaceae</taxon>
        <taxon>Dactylosporangium</taxon>
    </lineage>
</organism>
<dbReference type="RefSeq" id="WP_380133594.1">
    <property type="nucleotide sequence ID" value="NZ_JBHTFY010000001.1"/>
</dbReference>
<proteinExistence type="predicted"/>
<evidence type="ECO:0000313" key="2">
    <source>
        <dbReference type="Proteomes" id="UP001500620"/>
    </source>
</evidence>
<evidence type="ECO:0000313" key="1">
    <source>
        <dbReference type="EMBL" id="GAA4263800.1"/>
    </source>
</evidence>
<evidence type="ECO:0008006" key="3">
    <source>
        <dbReference type="Google" id="ProtNLM"/>
    </source>
</evidence>
<dbReference type="EMBL" id="BAABAT010000081">
    <property type="protein sequence ID" value="GAA4263800.1"/>
    <property type="molecule type" value="Genomic_DNA"/>
</dbReference>
<dbReference type="Proteomes" id="UP001500620">
    <property type="component" value="Unassembled WGS sequence"/>
</dbReference>
<accession>A0ABP8DUW2</accession>
<protein>
    <recommendedName>
        <fullName evidence="3">Transposase IS116/IS110/IS902 family protein</fullName>
    </recommendedName>
</protein>
<sequence>MNCVNASRIVEGQPEAGAVQDARQPRRAAAGRCGWAAVEAAHCAAHTGWLATTRTRIGERRGRNIATVAVARELLTLIFYGLRDGHIRALSQARKAPA</sequence>
<keyword evidence="2" id="KW-1185">Reference proteome</keyword>
<reference evidence="2" key="1">
    <citation type="journal article" date="2019" name="Int. J. Syst. Evol. Microbiol.">
        <title>The Global Catalogue of Microorganisms (GCM) 10K type strain sequencing project: providing services to taxonomists for standard genome sequencing and annotation.</title>
        <authorList>
            <consortium name="The Broad Institute Genomics Platform"/>
            <consortium name="The Broad Institute Genome Sequencing Center for Infectious Disease"/>
            <person name="Wu L."/>
            <person name="Ma J."/>
        </authorList>
    </citation>
    <scope>NUCLEOTIDE SEQUENCE [LARGE SCALE GENOMIC DNA]</scope>
    <source>
        <strain evidence="2">JCM 17441</strain>
    </source>
</reference>
<gene>
    <name evidence="1" type="ORF">GCM10022255_111630</name>
</gene>
<name>A0ABP8DUW2_9ACTN</name>